<gene>
    <name evidence="2" type="ORF">AaV_005</name>
</gene>
<sequence length="308" mass="36316">MSYVSELLVYYGVIPVCIYLSLKLYMISKKNYQNKITYEPEFVPELVVHDEIIPFIEYMALDNETIRYSIYHYFDEAEETDIIIKKYGRIEDWNTSEVTDMSGLFQDIIYTDINIYISKWDVSKVTDMSFMFYDVKGFISDIGEWDTSNVTTMKGMFSNAKSFNQDISGWDTSNVTTMKGMFSNAKSFNQDISGWDVSKVTDMSFMFYKTFEFNQYSIFKCWDISNVDHMNGMFDDAKGYSYSDLSRLSCYVVSKNKSEAEICSNEELWAKYIINEDFGYKERDFYDFLSYKSRKELEKIMQLTGFDI</sequence>
<keyword evidence="1" id="KW-0812">Transmembrane</keyword>
<reference evidence="2 3" key="1">
    <citation type="journal article" date="2014" name="Virology">
        <title>Genome of brown tide virus (AaV), the little giant of the Megaviridae, elucidates NCLDV genome expansion and host-virus coevolution.</title>
        <authorList>
            <person name="Moniruzzaman M."/>
            <person name="LeCleir G.R."/>
            <person name="Brown C.M."/>
            <person name="Gobler C.J."/>
            <person name="Bidle K.D."/>
            <person name="Wilson W.H."/>
            <person name="Wilhelm S.W."/>
        </authorList>
    </citation>
    <scope>NUCLEOTIDE SEQUENCE [LARGE SCALE GENOMIC DNA]</scope>
    <source>
        <strain evidence="2">BtV-01</strain>
    </source>
</reference>
<dbReference type="GeneID" id="20041410"/>
<dbReference type="OrthoDB" id="834at10501"/>
<proteinExistence type="predicted"/>
<dbReference type="NCBIfam" id="TIGR02167">
    <property type="entry name" value="Liste_lipo_26"/>
    <property type="match status" value="5"/>
</dbReference>
<feature type="transmembrane region" description="Helical" evidence="1">
    <location>
        <begin position="7"/>
        <end position="27"/>
    </location>
</feature>
<evidence type="ECO:0000313" key="2">
    <source>
        <dbReference type="EMBL" id="AII16918.1"/>
    </source>
</evidence>
<keyword evidence="1" id="KW-0472">Membrane</keyword>
<dbReference type="Proteomes" id="UP000028667">
    <property type="component" value="Segment"/>
</dbReference>
<keyword evidence="1" id="KW-1133">Transmembrane helix</keyword>
<dbReference type="KEGG" id="vg:20041410"/>
<evidence type="ECO:0000256" key="1">
    <source>
        <dbReference type="SAM" id="Phobius"/>
    </source>
</evidence>
<dbReference type="InterPro" id="IPR005046">
    <property type="entry name" value="DUF285"/>
</dbReference>
<evidence type="ECO:0008006" key="4">
    <source>
        <dbReference type="Google" id="ProtNLM"/>
    </source>
</evidence>
<evidence type="ECO:0000313" key="3">
    <source>
        <dbReference type="Proteomes" id="UP000028667"/>
    </source>
</evidence>
<dbReference type="RefSeq" id="YP_009052083.1">
    <property type="nucleotide sequence ID" value="NC_024697.1"/>
</dbReference>
<dbReference type="InterPro" id="IPR011889">
    <property type="entry name" value="Liste_lipo_26"/>
</dbReference>
<keyword evidence="3" id="KW-1185">Reference proteome</keyword>
<dbReference type="Pfam" id="PF03382">
    <property type="entry name" value="DUF285"/>
    <property type="match status" value="1"/>
</dbReference>
<accession>A0A076FM22</accession>
<dbReference type="EMBL" id="KJ645900">
    <property type="protein sequence ID" value="AII16918.1"/>
    <property type="molecule type" value="Genomic_DNA"/>
</dbReference>
<name>A0A076FM22_9VIRU</name>
<organism evidence="2 3">
    <name type="scientific">Aureococcus anophagefferens virus</name>
    <dbReference type="NCBI Taxonomy" id="1474867"/>
    <lineage>
        <taxon>Viruses</taxon>
        <taxon>Varidnaviria</taxon>
        <taxon>Bamfordvirae</taxon>
        <taxon>Nucleocytoviricota</taxon>
        <taxon>Megaviricetes</taxon>
        <taxon>Imitervirales</taxon>
        <taxon>Schizomimiviridae</taxon>
        <taxon>Kratosvirus</taxon>
        <taxon>Kratosvirus quantuckense</taxon>
    </lineage>
</organism>
<protein>
    <recommendedName>
        <fullName evidence="4">BspA family leucine-rich repeat surface protein</fullName>
    </recommendedName>
</protein>